<name>A0A2A4T4L7_9DELT</name>
<gene>
    <name evidence="1" type="ORF">COB67_06700</name>
</gene>
<reference evidence="2" key="1">
    <citation type="submission" date="2017-08" db="EMBL/GenBank/DDBJ databases">
        <title>A dynamic microbial community with high functional redundancy inhabits the cold, oxic subseafloor aquifer.</title>
        <authorList>
            <person name="Tully B.J."/>
            <person name="Wheat C.G."/>
            <person name="Glazer B.T."/>
            <person name="Huber J.A."/>
        </authorList>
    </citation>
    <scope>NUCLEOTIDE SEQUENCE [LARGE SCALE GENOMIC DNA]</scope>
</reference>
<proteinExistence type="predicted"/>
<evidence type="ECO:0000313" key="1">
    <source>
        <dbReference type="EMBL" id="PCI28334.1"/>
    </source>
</evidence>
<sequence>MPVYVPALAREERKCSSTPKHPFYFSGCKQKEETPTTIDTRSQEKVEKMAVSKLGDIQVVPGFQFQIQRPLI</sequence>
<dbReference type="EMBL" id="NVSR01000036">
    <property type="protein sequence ID" value="PCI28334.1"/>
    <property type="molecule type" value="Genomic_DNA"/>
</dbReference>
<comment type="caution">
    <text evidence="1">The sequence shown here is derived from an EMBL/GenBank/DDBJ whole genome shotgun (WGS) entry which is preliminary data.</text>
</comment>
<evidence type="ECO:0000313" key="2">
    <source>
        <dbReference type="Proteomes" id="UP000218113"/>
    </source>
</evidence>
<dbReference type="AlphaFoldDB" id="A0A2A4T4L7"/>
<dbReference type="Proteomes" id="UP000218113">
    <property type="component" value="Unassembled WGS sequence"/>
</dbReference>
<organism evidence="1 2">
    <name type="scientific">SAR324 cluster bacterium</name>
    <dbReference type="NCBI Taxonomy" id="2024889"/>
    <lineage>
        <taxon>Bacteria</taxon>
        <taxon>Deltaproteobacteria</taxon>
        <taxon>SAR324 cluster</taxon>
    </lineage>
</organism>
<accession>A0A2A4T4L7</accession>
<protein>
    <submittedName>
        <fullName evidence="1">Uncharacterized protein</fullName>
    </submittedName>
</protein>